<evidence type="ECO:0000313" key="2">
    <source>
        <dbReference type="Proteomes" id="UP000249299"/>
    </source>
</evidence>
<proteinExistence type="predicted"/>
<dbReference type="InterPro" id="IPR035959">
    <property type="entry name" value="RutC-like_sf"/>
</dbReference>
<organism evidence="1 2">
    <name type="scientific">Rhodobium orientis</name>
    <dbReference type="NCBI Taxonomy" id="34017"/>
    <lineage>
        <taxon>Bacteria</taxon>
        <taxon>Pseudomonadati</taxon>
        <taxon>Pseudomonadota</taxon>
        <taxon>Alphaproteobacteria</taxon>
        <taxon>Hyphomicrobiales</taxon>
        <taxon>Rhodobiaceae</taxon>
        <taxon>Rhodobium</taxon>
    </lineage>
</organism>
<dbReference type="CDD" id="cd06150">
    <property type="entry name" value="YjgF_YER057c_UK114_like_2"/>
    <property type="match status" value="1"/>
</dbReference>
<comment type="caution">
    <text evidence="1">The sequence shown here is derived from an EMBL/GenBank/DDBJ whole genome shotgun (WGS) entry which is preliminary data.</text>
</comment>
<protein>
    <recommendedName>
        <fullName evidence="3">RidA/YER057c/UK114 family protein</fullName>
    </recommendedName>
</protein>
<dbReference type="Gene3D" id="3.30.1330.40">
    <property type="entry name" value="RutC-like"/>
    <property type="match status" value="1"/>
</dbReference>
<evidence type="ECO:0008006" key="3">
    <source>
        <dbReference type="Google" id="ProtNLM"/>
    </source>
</evidence>
<dbReference type="InterPro" id="IPR006175">
    <property type="entry name" value="YjgF/YER057c/UK114"/>
</dbReference>
<accession>A0A327JW81</accession>
<gene>
    <name evidence="1" type="ORF">CH339_02185</name>
</gene>
<dbReference type="SUPFAM" id="SSF55298">
    <property type="entry name" value="YjgF-like"/>
    <property type="match status" value="1"/>
</dbReference>
<dbReference type="InterPro" id="IPR035709">
    <property type="entry name" value="YoaB-like"/>
</dbReference>
<dbReference type="EMBL" id="NPEV01000002">
    <property type="protein sequence ID" value="RAI29846.1"/>
    <property type="molecule type" value="Genomic_DNA"/>
</dbReference>
<dbReference type="RefSeq" id="WP_111432636.1">
    <property type="nucleotide sequence ID" value="NZ_JACIGG010000006.1"/>
</dbReference>
<sequence>MKHIDNNGRRSRAVVANGAVYLGGQVANDWDGDITAQTRETLARIDAVLKEAGSSRNKLVQATIWLKTMDDYDAMNAVWDAWIDKERAPARMCGVTEMADERIRIEIIGIATC</sequence>
<dbReference type="OrthoDB" id="9803101at2"/>
<dbReference type="Proteomes" id="UP000249299">
    <property type="component" value="Unassembled WGS sequence"/>
</dbReference>
<evidence type="ECO:0000313" key="1">
    <source>
        <dbReference type="EMBL" id="RAI29846.1"/>
    </source>
</evidence>
<dbReference type="Pfam" id="PF01042">
    <property type="entry name" value="Ribonuc_L-PSP"/>
    <property type="match status" value="1"/>
</dbReference>
<dbReference type="PANTHER" id="PTHR47328:SF1">
    <property type="entry name" value="RUTC FAMILY PROTEIN YOAB"/>
    <property type="match status" value="1"/>
</dbReference>
<reference evidence="1 2" key="1">
    <citation type="submission" date="2017-07" db="EMBL/GenBank/DDBJ databases">
        <title>Draft Genome Sequences of Select Purple Nonsulfur Bacteria.</title>
        <authorList>
            <person name="Lasarre B."/>
            <person name="Mckinlay J.B."/>
        </authorList>
    </citation>
    <scope>NUCLEOTIDE SEQUENCE [LARGE SCALE GENOMIC DNA]</scope>
    <source>
        <strain evidence="1 2">DSM 11290</strain>
    </source>
</reference>
<dbReference type="AlphaFoldDB" id="A0A327JW81"/>
<keyword evidence="2" id="KW-1185">Reference proteome</keyword>
<name>A0A327JW81_9HYPH</name>
<dbReference type="PANTHER" id="PTHR47328">
    <property type="match status" value="1"/>
</dbReference>